<sequence>MATREATPPPVIGKAGRYTVFITPPATPRPSEGSRSQSSSPSPSPKISPRNVAPLQSETFRSLSSSAREKMRSNLSPKVGVSLPVKSPSVEPPSPMVAPPPPPVQVPPPQFEKGKGGKSAGSFGFFWDAVAKVQNAHSSLDQYLADWLGLDQSRYQWALNDYYENNGSVSAVSASDATSIGHMFISGARLLCKCKSYFHIVVELRK</sequence>
<dbReference type="AlphaFoldDB" id="A0A5P1EU74"/>
<feature type="region of interest" description="Disordered" evidence="1">
    <location>
        <begin position="1"/>
        <end position="117"/>
    </location>
</feature>
<accession>A0A5P1EU74</accession>
<dbReference type="OMA" id="MPINAES"/>
<dbReference type="Proteomes" id="UP000243459">
    <property type="component" value="Chromosome 5"/>
</dbReference>
<reference evidence="3" key="1">
    <citation type="journal article" date="2017" name="Nat. Commun.">
        <title>The asparagus genome sheds light on the origin and evolution of a young Y chromosome.</title>
        <authorList>
            <person name="Harkess A."/>
            <person name="Zhou J."/>
            <person name="Xu C."/>
            <person name="Bowers J.E."/>
            <person name="Van der Hulst R."/>
            <person name="Ayyampalayam S."/>
            <person name="Mercati F."/>
            <person name="Riccardi P."/>
            <person name="McKain M.R."/>
            <person name="Kakrana A."/>
            <person name="Tang H."/>
            <person name="Ray J."/>
            <person name="Groenendijk J."/>
            <person name="Arikit S."/>
            <person name="Mathioni S.M."/>
            <person name="Nakano M."/>
            <person name="Shan H."/>
            <person name="Telgmann-Rauber A."/>
            <person name="Kanno A."/>
            <person name="Yue Z."/>
            <person name="Chen H."/>
            <person name="Li W."/>
            <person name="Chen Y."/>
            <person name="Xu X."/>
            <person name="Zhang Y."/>
            <person name="Luo S."/>
            <person name="Chen H."/>
            <person name="Gao J."/>
            <person name="Mao Z."/>
            <person name="Pires J.C."/>
            <person name="Luo M."/>
            <person name="Kudrna D."/>
            <person name="Wing R.A."/>
            <person name="Meyers B.C."/>
            <person name="Yi K."/>
            <person name="Kong H."/>
            <person name="Lavrijsen P."/>
            <person name="Sunseri F."/>
            <person name="Falavigna A."/>
            <person name="Ye Y."/>
            <person name="Leebens-Mack J.H."/>
            <person name="Chen G."/>
        </authorList>
    </citation>
    <scope>NUCLEOTIDE SEQUENCE [LARGE SCALE GENOMIC DNA]</scope>
    <source>
        <strain evidence="3">cv. DH0086</strain>
    </source>
</reference>
<dbReference type="EMBL" id="CM007385">
    <property type="protein sequence ID" value="ONK69588.1"/>
    <property type="molecule type" value="Genomic_DNA"/>
</dbReference>
<name>A0A5P1EU74_ASPOF</name>
<protein>
    <submittedName>
        <fullName evidence="2">Uncharacterized protein</fullName>
    </submittedName>
</protein>
<dbReference type="Gramene" id="ONK69588">
    <property type="protein sequence ID" value="ONK69588"/>
    <property type="gene ID" value="A4U43_C05F24540"/>
</dbReference>
<evidence type="ECO:0000313" key="2">
    <source>
        <dbReference type="EMBL" id="ONK69588.1"/>
    </source>
</evidence>
<evidence type="ECO:0000313" key="3">
    <source>
        <dbReference type="Proteomes" id="UP000243459"/>
    </source>
</evidence>
<organism evidence="2 3">
    <name type="scientific">Asparagus officinalis</name>
    <name type="common">Garden asparagus</name>
    <dbReference type="NCBI Taxonomy" id="4686"/>
    <lineage>
        <taxon>Eukaryota</taxon>
        <taxon>Viridiplantae</taxon>
        <taxon>Streptophyta</taxon>
        <taxon>Embryophyta</taxon>
        <taxon>Tracheophyta</taxon>
        <taxon>Spermatophyta</taxon>
        <taxon>Magnoliopsida</taxon>
        <taxon>Liliopsida</taxon>
        <taxon>Asparagales</taxon>
        <taxon>Asparagaceae</taxon>
        <taxon>Asparagoideae</taxon>
        <taxon>Asparagus</taxon>
    </lineage>
</organism>
<evidence type="ECO:0000256" key="1">
    <source>
        <dbReference type="SAM" id="MobiDB-lite"/>
    </source>
</evidence>
<feature type="compositionally biased region" description="Low complexity" evidence="1">
    <location>
        <begin position="29"/>
        <end position="50"/>
    </location>
</feature>
<keyword evidence="3" id="KW-1185">Reference proteome</keyword>
<gene>
    <name evidence="2" type="ORF">A4U43_C05F24540</name>
</gene>
<feature type="compositionally biased region" description="Pro residues" evidence="1">
    <location>
        <begin position="90"/>
        <end position="110"/>
    </location>
</feature>
<dbReference type="PANTHER" id="PTHR37376:SF1">
    <property type="entry name" value="EXPRESSED PROTEIN"/>
    <property type="match status" value="1"/>
</dbReference>
<feature type="compositionally biased region" description="Polar residues" evidence="1">
    <location>
        <begin position="54"/>
        <end position="66"/>
    </location>
</feature>
<proteinExistence type="predicted"/>
<dbReference type="PANTHER" id="PTHR37376">
    <property type="entry name" value="EXPRESSED PROTEIN"/>
    <property type="match status" value="1"/>
</dbReference>